<keyword evidence="3" id="KW-1185">Reference proteome</keyword>
<evidence type="ECO:0000313" key="2">
    <source>
        <dbReference type="EMBL" id="KAJ1141631.1"/>
    </source>
</evidence>
<organism evidence="2 3">
    <name type="scientific">Pleurodeles waltl</name>
    <name type="common">Iberian ribbed newt</name>
    <dbReference type="NCBI Taxonomy" id="8319"/>
    <lineage>
        <taxon>Eukaryota</taxon>
        <taxon>Metazoa</taxon>
        <taxon>Chordata</taxon>
        <taxon>Craniata</taxon>
        <taxon>Vertebrata</taxon>
        <taxon>Euteleostomi</taxon>
        <taxon>Amphibia</taxon>
        <taxon>Batrachia</taxon>
        <taxon>Caudata</taxon>
        <taxon>Salamandroidea</taxon>
        <taxon>Salamandridae</taxon>
        <taxon>Pleurodelinae</taxon>
        <taxon>Pleurodeles</taxon>
    </lineage>
</organism>
<sequence length="101" mass="11436">MQDKSCSSEAPGQERGSSVTDTTDYYIPTLGERLALRFIKAVSDDMDETSDKNERAVKVVGGKLERLTHRKAGVEQKGNRSRATGDWTNVYLIYEINWDFM</sequence>
<dbReference type="Proteomes" id="UP001066276">
    <property type="component" value="Chromosome 6"/>
</dbReference>
<dbReference type="AlphaFoldDB" id="A0AAV7QM98"/>
<feature type="region of interest" description="Disordered" evidence="1">
    <location>
        <begin position="1"/>
        <end position="24"/>
    </location>
</feature>
<feature type="compositionally biased region" description="Polar residues" evidence="1">
    <location>
        <begin position="1"/>
        <end position="23"/>
    </location>
</feature>
<proteinExistence type="predicted"/>
<protein>
    <submittedName>
        <fullName evidence="2">Uncharacterized protein</fullName>
    </submittedName>
</protein>
<gene>
    <name evidence="2" type="ORF">NDU88_007959</name>
</gene>
<evidence type="ECO:0000256" key="1">
    <source>
        <dbReference type="SAM" id="MobiDB-lite"/>
    </source>
</evidence>
<dbReference type="EMBL" id="JANPWB010000010">
    <property type="protein sequence ID" value="KAJ1141631.1"/>
    <property type="molecule type" value="Genomic_DNA"/>
</dbReference>
<evidence type="ECO:0000313" key="3">
    <source>
        <dbReference type="Proteomes" id="UP001066276"/>
    </source>
</evidence>
<accession>A0AAV7QM98</accession>
<reference evidence="2" key="1">
    <citation type="journal article" date="2022" name="bioRxiv">
        <title>Sequencing and chromosome-scale assembly of the giantPleurodeles waltlgenome.</title>
        <authorList>
            <person name="Brown T."/>
            <person name="Elewa A."/>
            <person name="Iarovenko S."/>
            <person name="Subramanian E."/>
            <person name="Araus A.J."/>
            <person name="Petzold A."/>
            <person name="Susuki M."/>
            <person name="Suzuki K.-i.T."/>
            <person name="Hayashi T."/>
            <person name="Toyoda A."/>
            <person name="Oliveira C."/>
            <person name="Osipova E."/>
            <person name="Leigh N.D."/>
            <person name="Simon A."/>
            <person name="Yun M.H."/>
        </authorList>
    </citation>
    <scope>NUCLEOTIDE SEQUENCE</scope>
    <source>
        <strain evidence="2">20211129_DDA</strain>
        <tissue evidence="2">Liver</tissue>
    </source>
</reference>
<name>A0AAV7QM98_PLEWA</name>
<comment type="caution">
    <text evidence="2">The sequence shown here is derived from an EMBL/GenBank/DDBJ whole genome shotgun (WGS) entry which is preliminary data.</text>
</comment>